<feature type="region of interest" description="Disordered" evidence="1">
    <location>
        <begin position="132"/>
        <end position="157"/>
    </location>
</feature>
<proteinExistence type="predicted"/>
<feature type="non-terminal residue" evidence="2">
    <location>
        <position position="157"/>
    </location>
</feature>
<feature type="region of interest" description="Disordered" evidence="1">
    <location>
        <begin position="26"/>
        <end position="73"/>
    </location>
</feature>
<evidence type="ECO:0000256" key="1">
    <source>
        <dbReference type="SAM" id="MobiDB-lite"/>
    </source>
</evidence>
<dbReference type="EMBL" id="JASSZA010000019">
    <property type="protein sequence ID" value="KAK2088990.1"/>
    <property type="molecule type" value="Genomic_DNA"/>
</dbReference>
<accession>A0ABQ9TWY2</accession>
<organism evidence="2 3">
    <name type="scientific">Saguinus oedipus</name>
    <name type="common">Cotton-top tamarin</name>
    <name type="synonym">Oedipomidas oedipus</name>
    <dbReference type="NCBI Taxonomy" id="9490"/>
    <lineage>
        <taxon>Eukaryota</taxon>
        <taxon>Metazoa</taxon>
        <taxon>Chordata</taxon>
        <taxon>Craniata</taxon>
        <taxon>Vertebrata</taxon>
        <taxon>Euteleostomi</taxon>
        <taxon>Mammalia</taxon>
        <taxon>Eutheria</taxon>
        <taxon>Euarchontoglires</taxon>
        <taxon>Primates</taxon>
        <taxon>Haplorrhini</taxon>
        <taxon>Platyrrhini</taxon>
        <taxon>Cebidae</taxon>
        <taxon>Callitrichinae</taxon>
        <taxon>Saguinus</taxon>
    </lineage>
</organism>
<dbReference type="Proteomes" id="UP001266305">
    <property type="component" value="Unassembled WGS sequence"/>
</dbReference>
<comment type="caution">
    <text evidence="2">The sequence shown here is derived from an EMBL/GenBank/DDBJ whole genome shotgun (WGS) entry which is preliminary data.</text>
</comment>
<protein>
    <submittedName>
        <fullName evidence="2">Uncharacterized protein</fullName>
    </submittedName>
</protein>
<evidence type="ECO:0000313" key="2">
    <source>
        <dbReference type="EMBL" id="KAK2088990.1"/>
    </source>
</evidence>
<sequence>MPVPCWGPDQVACTWAPTQWLGDREDCAHKAEASTPPRDGEDADLQTTSTDVGEGDEPVWQAQKGHNRPHLCTSPVRPPNLVPLHPLALSTWMPFSCRFRYRVLTGMLAGTSASSLRVQITRLAWLLQEQASGQEVAGGEPPAAADVMATPPPPAPR</sequence>
<reference evidence="2 3" key="1">
    <citation type="submission" date="2023-05" db="EMBL/GenBank/DDBJ databases">
        <title>B98-5 Cell Line De Novo Hybrid Assembly: An Optical Mapping Approach.</title>
        <authorList>
            <person name="Kananen K."/>
            <person name="Auerbach J.A."/>
            <person name="Kautto E."/>
            <person name="Blachly J.S."/>
        </authorList>
    </citation>
    <scope>NUCLEOTIDE SEQUENCE [LARGE SCALE GENOMIC DNA]</scope>
    <source>
        <strain evidence="2">B95-8</strain>
        <tissue evidence="2">Cell line</tissue>
    </source>
</reference>
<gene>
    <name evidence="2" type="ORF">P7K49_034897</name>
</gene>
<evidence type="ECO:0000313" key="3">
    <source>
        <dbReference type="Proteomes" id="UP001266305"/>
    </source>
</evidence>
<keyword evidence="3" id="KW-1185">Reference proteome</keyword>
<name>A0ABQ9TWY2_SAGOE</name>